<dbReference type="SUPFAM" id="SSF51735">
    <property type="entry name" value="NAD(P)-binding Rossmann-fold domains"/>
    <property type="match status" value="1"/>
</dbReference>
<dbReference type="GO" id="GO:0005789">
    <property type="term" value="C:endoplasmic reticulum membrane"/>
    <property type="evidence" value="ECO:0007669"/>
    <property type="project" value="TreeGrafter"/>
</dbReference>
<keyword evidence="3" id="KW-0472">Membrane</keyword>
<dbReference type="Pfam" id="PF00106">
    <property type="entry name" value="adh_short"/>
    <property type="match status" value="1"/>
</dbReference>
<dbReference type="EMBL" id="JAIZPD010000001">
    <property type="protein sequence ID" value="KAH0967875.1"/>
    <property type="molecule type" value="Genomic_DNA"/>
</dbReference>
<feature type="transmembrane region" description="Helical" evidence="3">
    <location>
        <begin position="252"/>
        <end position="273"/>
    </location>
</feature>
<evidence type="ECO:0000256" key="2">
    <source>
        <dbReference type="ARBA" id="ARBA00023621"/>
    </source>
</evidence>
<reference evidence="4" key="1">
    <citation type="submission" date="2021-09" db="EMBL/GenBank/DDBJ databases">
        <title>A high-quality genome of the endoparasitic fungus Hirsutella rhossiliensis with a comparison of Hirsutella genomes reveals transposable elements contributing to genome size variation.</title>
        <authorList>
            <person name="Lin R."/>
            <person name="Jiao Y."/>
            <person name="Sun X."/>
            <person name="Ling J."/>
            <person name="Xie B."/>
            <person name="Cheng X."/>
        </authorList>
    </citation>
    <scope>NUCLEOTIDE SEQUENCE</scope>
    <source>
        <strain evidence="4">HR02</strain>
    </source>
</reference>
<keyword evidence="3" id="KW-0812">Transmembrane</keyword>
<dbReference type="PANTHER" id="PTHR43647">
    <property type="entry name" value="DEHYDROGENASE"/>
    <property type="match status" value="1"/>
</dbReference>
<dbReference type="GO" id="GO:0000253">
    <property type="term" value="F:3-beta-hydroxysteroid 3-dehydrogenase (NADP+) activity"/>
    <property type="evidence" value="ECO:0007669"/>
    <property type="project" value="UniProtKB-EC"/>
</dbReference>
<dbReference type="AlphaFoldDB" id="A0A9P8N6K4"/>
<evidence type="ECO:0000256" key="1">
    <source>
        <dbReference type="ARBA" id="ARBA00023589"/>
    </source>
</evidence>
<keyword evidence="5" id="KW-1185">Reference proteome</keyword>
<comment type="caution">
    <text evidence="4">The sequence shown here is derived from an EMBL/GenBank/DDBJ whole genome shotgun (WGS) entry which is preliminary data.</text>
</comment>
<dbReference type="Gene3D" id="3.40.50.720">
    <property type="entry name" value="NAD(P)-binding Rossmann-like Domain"/>
    <property type="match status" value="1"/>
</dbReference>
<dbReference type="GO" id="GO:0005741">
    <property type="term" value="C:mitochondrial outer membrane"/>
    <property type="evidence" value="ECO:0007669"/>
    <property type="project" value="TreeGrafter"/>
</dbReference>
<dbReference type="PRINTS" id="PR00081">
    <property type="entry name" value="GDHRDH"/>
</dbReference>
<dbReference type="OrthoDB" id="191139at2759"/>
<keyword evidence="3" id="KW-1133">Transmembrane helix</keyword>
<dbReference type="RefSeq" id="XP_044725388.1">
    <property type="nucleotide sequence ID" value="XM_044858988.1"/>
</dbReference>
<dbReference type="InterPro" id="IPR051593">
    <property type="entry name" value="Ergosterol_Biosynth_ERG27"/>
</dbReference>
<dbReference type="PANTHER" id="PTHR43647:SF4">
    <property type="entry name" value="KETOREDUCTASE (KR) DOMAIN-CONTAINING PROTEIN"/>
    <property type="match status" value="1"/>
</dbReference>
<evidence type="ECO:0000313" key="5">
    <source>
        <dbReference type="Proteomes" id="UP000824596"/>
    </source>
</evidence>
<protein>
    <recommendedName>
        <fullName evidence="2">3beta-hydroxysteroid 3-dehydrogenase</fullName>
        <ecNumber evidence="2">1.1.1.270</ecNumber>
    </recommendedName>
</protein>
<organism evidence="4 5">
    <name type="scientific">Hirsutella rhossiliensis</name>
    <dbReference type="NCBI Taxonomy" id="111463"/>
    <lineage>
        <taxon>Eukaryota</taxon>
        <taxon>Fungi</taxon>
        <taxon>Dikarya</taxon>
        <taxon>Ascomycota</taxon>
        <taxon>Pezizomycotina</taxon>
        <taxon>Sordariomycetes</taxon>
        <taxon>Hypocreomycetidae</taxon>
        <taxon>Hypocreales</taxon>
        <taxon>Ophiocordycipitaceae</taxon>
        <taxon>Hirsutella</taxon>
    </lineage>
</organism>
<sequence length="351" mass="38265">MTGSNHEKSPGTILLTGANGSLGSAIVSSIVSTPELAAHHGLYTVRDAEAAPALRSALGAAPRHCHDVKSLDLADLAAVRRTAAAINARVASGDIPRIRALILNAGYLEFTTQAWTDDGFDMSFASNYLGHWLLTLLLLQSMDAEAGRVVVIGSESHDPYNAKSKAAFSHDRWTLFMHDTTEHIAKGTWSCTSEDPTHHCGFRRYGASKFCQVMMIGELQRRLDADAALGNICVLGVDPGSMPGNLTRRGPWIIRVLLFQLIMPWMAPLLAWLRPNGPLRTVKRAAPDILAAAFASVPPLGERPKGLYLYGSRLEETTAEAKDLGKREVLWRDTVGYTQLQEGETALRNWQ</sequence>
<dbReference type="InterPro" id="IPR036291">
    <property type="entry name" value="NAD(P)-bd_dom_sf"/>
</dbReference>
<proteinExistence type="predicted"/>
<evidence type="ECO:0000313" key="4">
    <source>
        <dbReference type="EMBL" id="KAH0967875.1"/>
    </source>
</evidence>
<dbReference type="EC" id="1.1.1.270" evidence="2"/>
<name>A0A9P8N6K4_9HYPO</name>
<evidence type="ECO:0000256" key="3">
    <source>
        <dbReference type="SAM" id="Phobius"/>
    </source>
</evidence>
<dbReference type="Proteomes" id="UP000824596">
    <property type="component" value="Unassembled WGS sequence"/>
</dbReference>
<dbReference type="InterPro" id="IPR002347">
    <property type="entry name" value="SDR_fam"/>
</dbReference>
<gene>
    <name evidence="4" type="ORF">HRG_00517</name>
</gene>
<comment type="pathway">
    <text evidence="1">Steroid biosynthesis; zymosterol biosynthesis; zymosterol from lanosterol: step 5/6.</text>
</comment>
<dbReference type="GeneID" id="68349646"/>
<dbReference type="GO" id="GO:0005811">
    <property type="term" value="C:lipid droplet"/>
    <property type="evidence" value="ECO:0007669"/>
    <property type="project" value="TreeGrafter"/>
</dbReference>
<accession>A0A9P8N6K4</accession>